<keyword evidence="8 9" id="KW-0275">Fatty acid biosynthesis</keyword>
<gene>
    <name evidence="13" type="primary">fabI</name>
    <name evidence="13" type="ORF">QQ91_0003245</name>
</gene>
<comment type="similarity">
    <text evidence="2 9">Belongs to the short-chain dehydrogenases/reductases (SDR) family. FabI subfamily.</text>
</comment>
<dbReference type="FunFam" id="1.10.8.400:FF:000001">
    <property type="entry name" value="Enoyl-[acyl-carrier-protein] reductase [NADH]"/>
    <property type="match status" value="1"/>
</dbReference>
<evidence type="ECO:0000256" key="6">
    <source>
        <dbReference type="ARBA" id="ARBA00023027"/>
    </source>
</evidence>
<dbReference type="InterPro" id="IPR036291">
    <property type="entry name" value="NAD(P)-bd_dom_sf"/>
</dbReference>
<dbReference type="EMBL" id="JTHE03000022">
    <property type="protein sequence ID" value="MCM1981846.1"/>
    <property type="molecule type" value="Genomic_DNA"/>
</dbReference>
<accession>A0ABD4SZG0</accession>
<dbReference type="RefSeq" id="WP_166279921.1">
    <property type="nucleotide sequence ID" value="NZ_JTHE03000022.1"/>
</dbReference>
<feature type="active site" description="Proton acceptor" evidence="10">
    <location>
        <position position="148"/>
    </location>
</feature>
<feature type="binding site" evidence="11">
    <location>
        <position position="98"/>
    </location>
    <ligand>
        <name>substrate</name>
    </ligand>
</feature>
<dbReference type="Gene3D" id="3.40.50.720">
    <property type="entry name" value="NAD(P)-binding Rossmann-like Domain"/>
    <property type="match status" value="1"/>
</dbReference>
<keyword evidence="3 9" id="KW-0444">Lipid biosynthesis</keyword>
<comment type="pathway">
    <text evidence="1">Lipid metabolism; fatty acid biosynthesis.</text>
</comment>
<evidence type="ECO:0000256" key="11">
    <source>
        <dbReference type="PIRSR" id="PIRSR000094-2"/>
    </source>
</evidence>
<keyword evidence="4" id="KW-0276">Fatty acid metabolism</keyword>
<evidence type="ECO:0000256" key="2">
    <source>
        <dbReference type="ARBA" id="ARBA00009233"/>
    </source>
</evidence>
<dbReference type="PRINTS" id="PR00081">
    <property type="entry name" value="GDHRDH"/>
</dbReference>
<name>A0ABD4SZG0_9CYAN</name>
<keyword evidence="7" id="KW-0443">Lipid metabolism</keyword>
<feature type="binding site" evidence="12">
    <location>
        <position position="95"/>
    </location>
    <ligand>
        <name>NAD(+)</name>
        <dbReference type="ChEBI" id="CHEBI:57540"/>
    </ligand>
</feature>
<feature type="binding site" evidence="12">
    <location>
        <begin position="19"/>
        <end position="20"/>
    </location>
    <ligand>
        <name>NAD(+)</name>
        <dbReference type="ChEBI" id="CHEBI:57540"/>
    </ligand>
</feature>
<evidence type="ECO:0000256" key="1">
    <source>
        <dbReference type="ARBA" id="ARBA00005194"/>
    </source>
</evidence>
<evidence type="ECO:0000256" key="3">
    <source>
        <dbReference type="ARBA" id="ARBA00022516"/>
    </source>
</evidence>
<keyword evidence="6 9" id="KW-0520">NAD</keyword>
<evidence type="ECO:0000256" key="4">
    <source>
        <dbReference type="ARBA" id="ARBA00022832"/>
    </source>
</evidence>
<dbReference type="PANTHER" id="PTHR43159">
    <property type="entry name" value="ENOYL-[ACYL-CARRIER-PROTEIN] REDUCTASE"/>
    <property type="match status" value="1"/>
</dbReference>
<dbReference type="InterPro" id="IPR014358">
    <property type="entry name" value="Enoyl-ACP_Rdtase_NADH"/>
</dbReference>
<dbReference type="Proteomes" id="UP000031561">
    <property type="component" value="Unassembled WGS sequence"/>
</dbReference>
<evidence type="ECO:0000256" key="12">
    <source>
        <dbReference type="PIRSR" id="PIRSR000094-3"/>
    </source>
</evidence>
<organism evidence="13 14">
    <name type="scientific">Lyngbya confervoides BDU141951</name>
    <dbReference type="NCBI Taxonomy" id="1574623"/>
    <lineage>
        <taxon>Bacteria</taxon>
        <taxon>Bacillati</taxon>
        <taxon>Cyanobacteriota</taxon>
        <taxon>Cyanophyceae</taxon>
        <taxon>Oscillatoriophycideae</taxon>
        <taxon>Oscillatoriales</taxon>
        <taxon>Microcoleaceae</taxon>
        <taxon>Lyngbya</taxon>
    </lineage>
</organism>
<keyword evidence="5 9" id="KW-0560">Oxidoreductase</keyword>
<feature type="binding site" evidence="12">
    <location>
        <begin position="194"/>
        <end position="198"/>
    </location>
    <ligand>
        <name>NAD(+)</name>
        <dbReference type="ChEBI" id="CHEBI:57540"/>
    </ligand>
</feature>
<dbReference type="GO" id="GO:0006633">
    <property type="term" value="P:fatty acid biosynthetic process"/>
    <property type="evidence" value="ECO:0007669"/>
    <property type="project" value="UniProtKB-KW"/>
</dbReference>
<dbReference type="CDD" id="cd05372">
    <property type="entry name" value="ENR_SDR"/>
    <property type="match status" value="1"/>
</dbReference>
<dbReference type="Pfam" id="PF13561">
    <property type="entry name" value="adh_short_C2"/>
    <property type="match status" value="1"/>
</dbReference>
<feature type="binding site" evidence="12">
    <location>
        <position position="165"/>
    </location>
    <ligand>
        <name>NAD(+)</name>
        <dbReference type="ChEBI" id="CHEBI:57540"/>
    </ligand>
</feature>
<dbReference type="Gene3D" id="1.10.8.400">
    <property type="entry name" value="Enoyl acyl carrier protein reductase"/>
    <property type="match status" value="1"/>
</dbReference>
<comment type="catalytic activity">
    <reaction evidence="9">
        <text>a 2,3-saturated acyl-[ACP] + NAD(+) = a (2E)-enoyl-[ACP] + NADH + H(+)</text>
        <dbReference type="Rhea" id="RHEA:10240"/>
        <dbReference type="Rhea" id="RHEA-COMP:9925"/>
        <dbReference type="Rhea" id="RHEA-COMP:9926"/>
        <dbReference type="ChEBI" id="CHEBI:15378"/>
        <dbReference type="ChEBI" id="CHEBI:57540"/>
        <dbReference type="ChEBI" id="CHEBI:57945"/>
        <dbReference type="ChEBI" id="CHEBI:78784"/>
        <dbReference type="ChEBI" id="CHEBI:78785"/>
        <dbReference type="EC" id="1.3.1.9"/>
    </reaction>
</comment>
<dbReference type="PIRSF" id="PIRSF000094">
    <property type="entry name" value="Enoyl-ACP_rdct"/>
    <property type="match status" value="1"/>
</dbReference>
<dbReference type="SUPFAM" id="SSF51735">
    <property type="entry name" value="NAD(P)-binding Rossmann-fold domains"/>
    <property type="match status" value="1"/>
</dbReference>
<evidence type="ECO:0000256" key="9">
    <source>
        <dbReference type="PIRNR" id="PIRNR000094"/>
    </source>
</evidence>
<dbReference type="NCBIfam" id="NF005615">
    <property type="entry name" value="PRK07370.1"/>
    <property type="match status" value="1"/>
</dbReference>
<evidence type="ECO:0000256" key="8">
    <source>
        <dbReference type="ARBA" id="ARBA00023160"/>
    </source>
</evidence>
<sequence length="258" mass="27476">MLNLSGKNALVTGIANNRSIAWGIAQQLHQAGATLGITYLPDERGRSEAKVQKLVEPLSPSLFLPCNVQNSAQVGDLFQTIQDQWGKLDILIHCLAFANKEDLSGDFSKVSQENFNLALDVSAYSLVQLSAAAKPLMGEGSSIVTLSYLGGERVVPNYNVMGIAKAALEMNVRYLAAELGPLQIRVNGISAGPIRTLASSAVGKILDMIHHVETVAPLRRTVTQTEVGNTAAFLCSDLASGITGQIIYVDSGYSIMGM</sequence>
<evidence type="ECO:0000256" key="5">
    <source>
        <dbReference type="ARBA" id="ARBA00023002"/>
    </source>
</evidence>
<dbReference type="GO" id="GO:0004318">
    <property type="term" value="F:enoyl-[acyl-carrier-protein] reductase (NADH) activity"/>
    <property type="evidence" value="ECO:0007669"/>
    <property type="project" value="UniProtKB-EC"/>
</dbReference>
<dbReference type="EC" id="1.3.1.9" evidence="9"/>
<comment type="caution">
    <text evidence="13">The sequence shown here is derived from an EMBL/GenBank/DDBJ whole genome shotgun (WGS) entry which is preliminary data.</text>
</comment>
<evidence type="ECO:0000313" key="14">
    <source>
        <dbReference type="Proteomes" id="UP000031561"/>
    </source>
</evidence>
<dbReference type="AlphaFoldDB" id="A0ABD4SZG0"/>
<feature type="binding site" evidence="12">
    <location>
        <position position="13"/>
    </location>
    <ligand>
        <name>NAD(+)</name>
        <dbReference type="ChEBI" id="CHEBI:57540"/>
    </ligand>
</feature>
<dbReference type="PANTHER" id="PTHR43159:SF2">
    <property type="entry name" value="ENOYL-[ACYL-CARRIER-PROTEIN] REDUCTASE [NADH], CHLOROPLASTIC"/>
    <property type="match status" value="1"/>
</dbReference>
<evidence type="ECO:0000313" key="13">
    <source>
        <dbReference type="EMBL" id="MCM1981846.1"/>
    </source>
</evidence>
<dbReference type="FunFam" id="3.40.50.720:FF:000054">
    <property type="entry name" value="Enoyl-[acyl-carrier-protein] reductase [NADH]"/>
    <property type="match status" value="1"/>
</dbReference>
<proteinExistence type="inferred from homology"/>
<feature type="active site" description="Proton acceptor" evidence="10">
    <location>
        <position position="158"/>
    </location>
</feature>
<evidence type="ECO:0000256" key="7">
    <source>
        <dbReference type="ARBA" id="ARBA00023098"/>
    </source>
</evidence>
<reference evidence="13 14" key="1">
    <citation type="journal article" date="2015" name="Genome Announc.">
        <title>Draft Genome Sequence of Filamentous Marine Cyanobacterium Lyngbya confervoides Strain BDU141951.</title>
        <authorList>
            <person name="Chandrababunaidu M.M."/>
            <person name="Sen D."/>
            <person name="Tripathy S."/>
        </authorList>
    </citation>
    <scope>NUCLEOTIDE SEQUENCE [LARGE SCALE GENOMIC DNA]</scope>
    <source>
        <strain evidence="13 14">BDU141951</strain>
    </source>
</reference>
<dbReference type="InterPro" id="IPR002347">
    <property type="entry name" value="SDR_fam"/>
</dbReference>
<keyword evidence="14" id="KW-1185">Reference proteome</keyword>
<protein>
    <recommendedName>
        <fullName evidence="9">Enoyl-[acyl-carrier-protein] reductase [NADH]</fullName>
        <ecNumber evidence="9">1.3.1.9</ecNumber>
    </recommendedName>
</protein>
<evidence type="ECO:0000256" key="10">
    <source>
        <dbReference type="PIRSR" id="PIRSR000094-1"/>
    </source>
</evidence>